<reference evidence="1 2" key="1">
    <citation type="submission" date="2019-05" db="EMBL/GenBank/DDBJ databases">
        <title>Emergence of the Ug99 lineage of the wheat stem rust pathogen through somatic hybridization.</title>
        <authorList>
            <person name="Li F."/>
            <person name="Upadhyaya N.M."/>
            <person name="Sperschneider J."/>
            <person name="Matny O."/>
            <person name="Nguyen-Phuc H."/>
            <person name="Mago R."/>
            <person name="Raley C."/>
            <person name="Miller M.E."/>
            <person name="Silverstein K.A.T."/>
            <person name="Henningsen E."/>
            <person name="Hirsch C.D."/>
            <person name="Visser B."/>
            <person name="Pretorius Z.A."/>
            <person name="Steffenson B.J."/>
            <person name="Schwessinger B."/>
            <person name="Dodds P.N."/>
            <person name="Figueroa M."/>
        </authorList>
    </citation>
    <scope>NUCLEOTIDE SEQUENCE [LARGE SCALE GENOMIC DNA]</scope>
    <source>
        <strain evidence="1 2">Ug99</strain>
    </source>
</reference>
<dbReference type="EMBL" id="VDEP01000106">
    <property type="protein sequence ID" value="KAA1130895.1"/>
    <property type="molecule type" value="Genomic_DNA"/>
</dbReference>
<dbReference type="Proteomes" id="UP000325313">
    <property type="component" value="Unassembled WGS sequence"/>
</dbReference>
<dbReference type="Gene3D" id="3.60.10.10">
    <property type="entry name" value="Endonuclease/exonuclease/phosphatase"/>
    <property type="match status" value="1"/>
</dbReference>
<dbReference type="InterPro" id="IPR036691">
    <property type="entry name" value="Endo/exonu/phosph_ase_sf"/>
</dbReference>
<evidence type="ECO:0000313" key="2">
    <source>
        <dbReference type="Proteomes" id="UP000325313"/>
    </source>
</evidence>
<sequence>MGHFGKWCRETARCAKCAGKHPTNECPEGIGNVKSCVLCRPIATPDRSPPPNTDLSNSLLPDWEPWVNPFDFSPPQHNAWRPFVSFEHSPTSWHQRHKTVIYSRSSIPLSDITLLDGGSQLIVGVKLRLPSGKSIRVINLYNPPPSFPAVMELKSWLTSHYSRQIAKLICMDSNLHHRHWNPPGSRKKDPEAIGQNYFRQSTSPTITLAPIIKDC</sequence>
<gene>
    <name evidence="1" type="ORF">PGTUg99_028831</name>
</gene>
<name>A0A5B0S0U1_PUCGR</name>
<organism evidence="1 2">
    <name type="scientific">Puccinia graminis f. sp. tritici</name>
    <dbReference type="NCBI Taxonomy" id="56615"/>
    <lineage>
        <taxon>Eukaryota</taxon>
        <taxon>Fungi</taxon>
        <taxon>Dikarya</taxon>
        <taxon>Basidiomycota</taxon>
        <taxon>Pucciniomycotina</taxon>
        <taxon>Pucciniomycetes</taxon>
        <taxon>Pucciniales</taxon>
        <taxon>Pucciniaceae</taxon>
        <taxon>Puccinia</taxon>
    </lineage>
</organism>
<protein>
    <recommendedName>
        <fullName evidence="3">Endonuclease/exonuclease/phosphatase domain-containing protein</fullName>
    </recommendedName>
</protein>
<comment type="caution">
    <text evidence="1">The sequence shown here is derived from an EMBL/GenBank/DDBJ whole genome shotgun (WGS) entry which is preliminary data.</text>
</comment>
<evidence type="ECO:0008006" key="3">
    <source>
        <dbReference type="Google" id="ProtNLM"/>
    </source>
</evidence>
<dbReference type="AlphaFoldDB" id="A0A5B0S0U1"/>
<proteinExistence type="predicted"/>
<dbReference type="SUPFAM" id="SSF56219">
    <property type="entry name" value="DNase I-like"/>
    <property type="match status" value="1"/>
</dbReference>
<accession>A0A5B0S0U1</accession>
<evidence type="ECO:0000313" key="1">
    <source>
        <dbReference type="EMBL" id="KAA1130895.1"/>
    </source>
</evidence>